<dbReference type="GO" id="GO:0005739">
    <property type="term" value="C:mitochondrion"/>
    <property type="evidence" value="ECO:0007669"/>
    <property type="project" value="TreeGrafter"/>
</dbReference>
<dbReference type="Proteomes" id="UP000054302">
    <property type="component" value="Unassembled WGS sequence"/>
</dbReference>
<dbReference type="PANTHER" id="PTHR28524:SF3">
    <property type="entry name" value="SUCCINATE DEHYDROGENASE ASSEMBLY FACTOR 4, MITOCHONDRIAL"/>
    <property type="match status" value="1"/>
</dbReference>
<evidence type="ECO:0000313" key="5">
    <source>
        <dbReference type="Proteomes" id="UP000054302"/>
    </source>
</evidence>
<gene>
    <name evidence="4" type="ORF">PV10_01926</name>
</gene>
<feature type="region of interest" description="Disordered" evidence="3">
    <location>
        <begin position="154"/>
        <end position="195"/>
    </location>
</feature>
<accession>A0A0D1ZW55</accession>
<dbReference type="RefSeq" id="XP_016229833.1">
    <property type="nucleotide sequence ID" value="XM_016366184.1"/>
</dbReference>
<dbReference type="GeneID" id="27319771"/>
<evidence type="ECO:0000313" key="4">
    <source>
        <dbReference type="EMBL" id="KIV98259.1"/>
    </source>
</evidence>
<sequence length="195" mass="21219">MASASMSARVFNAAPRAHLFSRNRNRSTCRLLCTSAVLRDDSKKQASSSSPVFPSVFGTGPSPPRLPKEDQEIFEALQRQSTGAFSTPRTPPRINQSPHSTPPEVDSAQQSVNDSVNEMGTSTGPSEQALRDEFQKMIEARGNGDELHADVRRGAKPEFEGDVNPKTGEVGGPKNEPLRWGASGEWSYNGRTTDF</sequence>
<reference evidence="4 5" key="1">
    <citation type="submission" date="2015-01" db="EMBL/GenBank/DDBJ databases">
        <title>The Genome Sequence of Exophiala mesophila CBS40295.</title>
        <authorList>
            <consortium name="The Broad Institute Genomics Platform"/>
            <person name="Cuomo C."/>
            <person name="de Hoog S."/>
            <person name="Gorbushina A."/>
            <person name="Stielow B."/>
            <person name="Teixiera M."/>
            <person name="Abouelleil A."/>
            <person name="Chapman S.B."/>
            <person name="Priest M."/>
            <person name="Young S.K."/>
            <person name="Wortman J."/>
            <person name="Nusbaum C."/>
            <person name="Birren B."/>
        </authorList>
    </citation>
    <scope>NUCLEOTIDE SEQUENCE [LARGE SCALE GENOMIC DNA]</scope>
    <source>
        <strain evidence="4 5">CBS 40295</strain>
    </source>
</reference>
<dbReference type="AlphaFoldDB" id="A0A0D1ZW55"/>
<dbReference type="VEuPathDB" id="FungiDB:PV10_01926"/>
<feature type="region of interest" description="Disordered" evidence="3">
    <location>
        <begin position="40"/>
        <end position="129"/>
    </location>
</feature>
<dbReference type="OrthoDB" id="201362at2759"/>
<dbReference type="OMA" id="GEWSYNG"/>
<feature type="compositionally biased region" description="Polar residues" evidence="3">
    <location>
        <begin position="107"/>
        <end position="126"/>
    </location>
</feature>
<protein>
    <recommendedName>
        <fullName evidence="2">Succinate dehydrogenase assembly factor 4, mitochondrial</fullName>
    </recommendedName>
</protein>
<dbReference type="InterPro" id="IPR012875">
    <property type="entry name" value="SDHF4"/>
</dbReference>
<dbReference type="HOGENOM" id="CLU_101052_0_0_1"/>
<dbReference type="PANTHER" id="PTHR28524">
    <property type="entry name" value="SUCCINATE DEHYDROGENASE ASSEMBLY FACTOR 4, MITOCHONDRIAL"/>
    <property type="match status" value="1"/>
</dbReference>
<feature type="compositionally biased region" description="Polar residues" evidence="3">
    <location>
        <begin position="78"/>
        <end position="99"/>
    </location>
</feature>
<comment type="similarity">
    <text evidence="1">Belongs to the SDHAF4 family.</text>
</comment>
<feature type="compositionally biased region" description="Low complexity" evidence="3">
    <location>
        <begin position="47"/>
        <end position="57"/>
    </location>
</feature>
<name>A0A0D1ZW55_EXOME</name>
<dbReference type="EMBL" id="KN847520">
    <property type="protein sequence ID" value="KIV98259.1"/>
    <property type="molecule type" value="Genomic_DNA"/>
</dbReference>
<organism evidence="4 5">
    <name type="scientific">Exophiala mesophila</name>
    <name type="common">Black yeast-like fungus</name>
    <dbReference type="NCBI Taxonomy" id="212818"/>
    <lineage>
        <taxon>Eukaryota</taxon>
        <taxon>Fungi</taxon>
        <taxon>Dikarya</taxon>
        <taxon>Ascomycota</taxon>
        <taxon>Pezizomycotina</taxon>
        <taxon>Eurotiomycetes</taxon>
        <taxon>Chaetothyriomycetidae</taxon>
        <taxon>Chaetothyriales</taxon>
        <taxon>Herpotrichiellaceae</taxon>
        <taxon>Exophiala</taxon>
    </lineage>
</organism>
<evidence type="ECO:0000256" key="1">
    <source>
        <dbReference type="ARBA" id="ARBA00005701"/>
    </source>
</evidence>
<keyword evidence="5" id="KW-1185">Reference proteome</keyword>
<proteinExistence type="inferred from homology"/>
<evidence type="ECO:0000256" key="2">
    <source>
        <dbReference type="ARBA" id="ARBA00022170"/>
    </source>
</evidence>
<dbReference type="GO" id="GO:0034553">
    <property type="term" value="P:mitochondrial respiratory chain complex II assembly"/>
    <property type="evidence" value="ECO:0007669"/>
    <property type="project" value="TreeGrafter"/>
</dbReference>
<dbReference type="STRING" id="212818.A0A0D1ZW55"/>
<dbReference type="Pfam" id="PF07896">
    <property type="entry name" value="DUF1674"/>
    <property type="match status" value="1"/>
</dbReference>
<evidence type="ECO:0000256" key="3">
    <source>
        <dbReference type="SAM" id="MobiDB-lite"/>
    </source>
</evidence>